<dbReference type="AlphaFoldDB" id="A0A177DYT5"/>
<reference evidence="2 3" key="1">
    <citation type="submission" date="2016-05" db="EMBL/GenBank/DDBJ databases">
        <title>Comparative analysis of secretome profiles of manganese(II)-oxidizing ascomycete fungi.</title>
        <authorList>
            <consortium name="DOE Joint Genome Institute"/>
            <person name="Zeiner C.A."/>
            <person name="Purvine S.O."/>
            <person name="Zink E.M."/>
            <person name="Wu S."/>
            <person name="Pasa-Tolic L."/>
            <person name="Chaput D.L."/>
            <person name="Haridas S."/>
            <person name="Grigoriev I.V."/>
            <person name="Santelli C.M."/>
            <person name="Hansel C.M."/>
        </authorList>
    </citation>
    <scope>NUCLEOTIDE SEQUENCE [LARGE SCALE GENOMIC DNA]</scope>
    <source>
        <strain evidence="2 3">SRC1lrK2f</strain>
    </source>
</reference>
<dbReference type="EMBL" id="KV441471">
    <property type="protein sequence ID" value="OAG24656.1"/>
    <property type="molecule type" value="Genomic_DNA"/>
</dbReference>
<dbReference type="VEuPathDB" id="FungiDB:CC77DRAFT_539227"/>
<feature type="region of interest" description="Disordered" evidence="1">
    <location>
        <begin position="1"/>
        <end position="68"/>
    </location>
</feature>
<name>A0A177DYT5_ALTAL</name>
<sequence>MSQLHICKFGRGSATTPPTTTPRQQDHLTLTAEAGGELGMTDQKARQPATTPPPVPSTPARTDRRLGVDDLNRTGCPCTLTKKHDSVDHRSYVRRCRGCQPGDGFQKTKKAANYRSAHNSFPETKGKICTPSCQRVSWRIGRPYALKGR</sequence>
<dbReference type="GeneID" id="29117664"/>
<dbReference type="RefSeq" id="XP_018390077.1">
    <property type="nucleotide sequence ID" value="XM_018532070.1"/>
</dbReference>
<protein>
    <submittedName>
        <fullName evidence="2">Uncharacterized protein</fullName>
    </submittedName>
</protein>
<proteinExistence type="predicted"/>
<gene>
    <name evidence="2" type="ORF">CC77DRAFT_539227</name>
</gene>
<organism evidence="2 3">
    <name type="scientific">Alternaria alternata</name>
    <name type="common">Alternaria rot fungus</name>
    <name type="synonym">Torula alternata</name>
    <dbReference type="NCBI Taxonomy" id="5599"/>
    <lineage>
        <taxon>Eukaryota</taxon>
        <taxon>Fungi</taxon>
        <taxon>Dikarya</taxon>
        <taxon>Ascomycota</taxon>
        <taxon>Pezizomycotina</taxon>
        <taxon>Dothideomycetes</taxon>
        <taxon>Pleosporomycetidae</taxon>
        <taxon>Pleosporales</taxon>
        <taxon>Pleosporineae</taxon>
        <taxon>Pleosporaceae</taxon>
        <taxon>Alternaria</taxon>
        <taxon>Alternaria sect. Alternaria</taxon>
        <taxon>Alternaria alternata complex</taxon>
    </lineage>
</organism>
<dbReference type="Proteomes" id="UP000077248">
    <property type="component" value="Unassembled WGS sequence"/>
</dbReference>
<evidence type="ECO:0000256" key="1">
    <source>
        <dbReference type="SAM" id="MobiDB-lite"/>
    </source>
</evidence>
<keyword evidence="3" id="KW-1185">Reference proteome</keyword>
<dbReference type="KEGG" id="aalt:CC77DRAFT_539227"/>
<evidence type="ECO:0000313" key="3">
    <source>
        <dbReference type="Proteomes" id="UP000077248"/>
    </source>
</evidence>
<accession>A0A177DYT5</accession>
<evidence type="ECO:0000313" key="2">
    <source>
        <dbReference type="EMBL" id="OAG24656.1"/>
    </source>
</evidence>